<evidence type="ECO:0000256" key="8">
    <source>
        <dbReference type="SAM" id="MobiDB-lite"/>
    </source>
</evidence>
<protein>
    <submittedName>
        <fullName evidence="10">Nitrogen assimilation transcription factor nirA</fullName>
    </submittedName>
</protein>
<comment type="caution">
    <text evidence="10">The sequence shown here is derived from an EMBL/GenBank/DDBJ whole genome shotgun (WGS) entry which is preliminary data.</text>
</comment>
<dbReference type="PROSITE" id="PS50048">
    <property type="entry name" value="ZN2_CY6_FUNGAL_2"/>
    <property type="match status" value="1"/>
</dbReference>
<evidence type="ECO:0000256" key="3">
    <source>
        <dbReference type="ARBA" id="ARBA00022833"/>
    </source>
</evidence>
<keyword evidence="2" id="KW-0479">Metal-binding</keyword>
<evidence type="ECO:0000313" key="11">
    <source>
        <dbReference type="Proteomes" id="UP000076881"/>
    </source>
</evidence>
<dbReference type="SMART" id="SM00066">
    <property type="entry name" value="GAL4"/>
    <property type="match status" value="1"/>
</dbReference>
<dbReference type="InterPro" id="IPR001138">
    <property type="entry name" value="Zn2Cys6_DnaBD"/>
</dbReference>
<accession>A0A168JTU7</accession>
<evidence type="ECO:0000256" key="4">
    <source>
        <dbReference type="ARBA" id="ARBA00023015"/>
    </source>
</evidence>
<comment type="subcellular location">
    <subcellularLocation>
        <location evidence="1">Nucleus</location>
    </subcellularLocation>
</comment>
<dbReference type="GO" id="GO:0003677">
    <property type="term" value="F:DNA binding"/>
    <property type="evidence" value="ECO:0007669"/>
    <property type="project" value="UniProtKB-KW"/>
</dbReference>
<dbReference type="GO" id="GO:0006351">
    <property type="term" value="P:DNA-templated transcription"/>
    <property type="evidence" value="ECO:0007669"/>
    <property type="project" value="InterPro"/>
</dbReference>
<sequence length="898" mass="98955">MQATPNSYAEQRDSSTASNSGPPPKKKKSRRATDSSNQKRKCISTACIACRKRKSKCDGAVPSCAACASVYGTECIYDPNSDHRRKGVYREKTDGMKADDATLKILVEAVLNASEDDVDEVVRRIRNCDSLDNLAQQLLNDGPNFGGSSAEHSSDENWPSQVDGERDLAGKMGELRLENGTVRFIGGTSHLIYLGGASFGHDTEPNTESSFSPVNPFTSWTEVTSDVGLITHLLNMYFTYHYPYFTTLSRKLFWRDFSKGRGAIGQNSSHCSSLLVNSMLALGCHFTDVAGAYSNPGDTRTKGDHFFAEAKRLIMEGDEFERPRLVTVQALALMSVREAGCAREATGWVYSGMSFRMAQDIGLNLEISANDKKVMTDEEIDARRITFWGCFNFDKCWSNYLGRLPQIPKSTLTVAKFDVFPDEDASPWMPLTDKGFDESAQQPSRTRAAALHLSSLCEISSDLLLFFYHPNHMHRSTGKTVELKKLSELHKRLEEWRKNLPKEFEAGDGQLPNVILMHMFFHLQFIHLFRPFLKYAPNASPLPSHISPRRICTSNAGAISKLMRLYKKNWNLRQVCNIAVYMTHSACTIHLLNLPEKTAKRDFTHGVKHLEEISEDWLCARRTLSILSVLARKWNCVLPEEAAQILQRADELYGYYSTSEVPSPKSSAGLSPQAPVDDGAAAHANFQPSHFKPHHSPGRVQFAQSAMAQAAGPQASISARLDMNSNIPMTPQRQGQPQRDVGAKTQHINYAPATLDSWGQPIMAPSPTAGVYPIATSAGPGSSPNPEAIQDFSGSRIAAAGGVATTGQGAGLNNNQWILNDSAKWQHNFNGWDLGQPLPGAMQFAFPPQTSMPLSTNPSAVAAATAAANMQSMGHHQPSGLETFDTSMHDSRWLPNLE</sequence>
<name>A0A168JTU7_CORDF</name>
<keyword evidence="6" id="KW-0804">Transcription</keyword>
<feature type="compositionally biased region" description="Polar residues" evidence="8">
    <location>
        <begin position="1"/>
        <end position="20"/>
    </location>
</feature>
<dbReference type="OrthoDB" id="2162761at2759"/>
<evidence type="ECO:0000313" key="10">
    <source>
        <dbReference type="EMBL" id="OAA80869.1"/>
    </source>
</evidence>
<dbReference type="EMBL" id="AZHF01000001">
    <property type="protein sequence ID" value="OAA80869.1"/>
    <property type="molecule type" value="Genomic_DNA"/>
</dbReference>
<dbReference type="InterPro" id="IPR036864">
    <property type="entry name" value="Zn2-C6_fun-type_DNA-bd_sf"/>
</dbReference>
<evidence type="ECO:0000256" key="5">
    <source>
        <dbReference type="ARBA" id="ARBA00023125"/>
    </source>
</evidence>
<evidence type="ECO:0000256" key="2">
    <source>
        <dbReference type="ARBA" id="ARBA00022723"/>
    </source>
</evidence>
<dbReference type="PANTHER" id="PTHR31313:SF81">
    <property type="entry name" value="TY1 ENHANCER ACTIVATOR"/>
    <property type="match status" value="1"/>
</dbReference>
<dbReference type="SUPFAM" id="SSF57701">
    <property type="entry name" value="Zn2/Cys6 DNA-binding domain"/>
    <property type="match status" value="1"/>
</dbReference>
<feature type="region of interest" description="Disordered" evidence="8">
    <location>
        <begin position="142"/>
        <end position="162"/>
    </location>
</feature>
<dbReference type="STRING" id="1081108.A0A168JTU7"/>
<dbReference type="SMART" id="SM00906">
    <property type="entry name" value="Fungal_trans"/>
    <property type="match status" value="1"/>
</dbReference>
<feature type="domain" description="Zn(2)-C6 fungal-type" evidence="9">
    <location>
        <begin position="46"/>
        <end position="77"/>
    </location>
</feature>
<feature type="region of interest" description="Disordered" evidence="8">
    <location>
        <begin position="1"/>
        <end position="37"/>
    </location>
</feature>
<dbReference type="PROSITE" id="PS00463">
    <property type="entry name" value="ZN2_CY6_FUNGAL_1"/>
    <property type="match status" value="1"/>
</dbReference>
<dbReference type="InterPro" id="IPR007219">
    <property type="entry name" value="XnlR_reg_dom"/>
</dbReference>
<keyword evidence="5" id="KW-0238">DNA-binding</keyword>
<feature type="region of interest" description="Disordered" evidence="8">
    <location>
        <begin position="872"/>
        <end position="898"/>
    </location>
</feature>
<dbReference type="CDD" id="cd12148">
    <property type="entry name" value="fungal_TF_MHR"/>
    <property type="match status" value="1"/>
</dbReference>
<dbReference type="PANTHER" id="PTHR31313">
    <property type="entry name" value="TY1 ENHANCER ACTIVATOR"/>
    <property type="match status" value="1"/>
</dbReference>
<reference evidence="10 11" key="1">
    <citation type="journal article" date="2016" name="Genome Biol. Evol.">
        <title>Divergent and convergent evolution of fungal pathogenicity.</title>
        <authorList>
            <person name="Shang Y."/>
            <person name="Xiao G."/>
            <person name="Zheng P."/>
            <person name="Cen K."/>
            <person name="Zhan S."/>
            <person name="Wang C."/>
        </authorList>
    </citation>
    <scope>NUCLEOTIDE SEQUENCE [LARGE SCALE GENOMIC DNA]</scope>
    <source>
        <strain evidence="10 11">RCEF 1005</strain>
    </source>
</reference>
<keyword evidence="4" id="KW-0805">Transcription regulation</keyword>
<organism evidence="10 11">
    <name type="scientific">Akanthomyces lecanii RCEF 1005</name>
    <dbReference type="NCBI Taxonomy" id="1081108"/>
    <lineage>
        <taxon>Eukaryota</taxon>
        <taxon>Fungi</taxon>
        <taxon>Dikarya</taxon>
        <taxon>Ascomycota</taxon>
        <taxon>Pezizomycotina</taxon>
        <taxon>Sordariomycetes</taxon>
        <taxon>Hypocreomycetidae</taxon>
        <taxon>Hypocreales</taxon>
        <taxon>Cordycipitaceae</taxon>
        <taxon>Akanthomyces</taxon>
        <taxon>Cordyceps confragosa</taxon>
    </lineage>
</organism>
<feature type="compositionally biased region" description="Polar residues" evidence="8">
    <location>
        <begin position="146"/>
        <end position="160"/>
    </location>
</feature>
<gene>
    <name evidence="10" type="ORF">LEL_00414</name>
</gene>
<evidence type="ECO:0000259" key="9">
    <source>
        <dbReference type="PROSITE" id="PS50048"/>
    </source>
</evidence>
<dbReference type="Proteomes" id="UP000076881">
    <property type="component" value="Unassembled WGS sequence"/>
</dbReference>
<dbReference type="Pfam" id="PF04082">
    <property type="entry name" value="Fungal_trans"/>
    <property type="match status" value="1"/>
</dbReference>
<dbReference type="GO" id="GO:0000981">
    <property type="term" value="F:DNA-binding transcription factor activity, RNA polymerase II-specific"/>
    <property type="evidence" value="ECO:0007669"/>
    <property type="project" value="InterPro"/>
</dbReference>
<dbReference type="GO" id="GO:0008270">
    <property type="term" value="F:zinc ion binding"/>
    <property type="evidence" value="ECO:0007669"/>
    <property type="project" value="InterPro"/>
</dbReference>
<dbReference type="Pfam" id="PF00172">
    <property type="entry name" value="Zn_clus"/>
    <property type="match status" value="1"/>
</dbReference>
<evidence type="ECO:0000256" key="1">
    <source>
        <dbReference type="ARBA" id="ARBA00004123"/>
    </source>
</evidence>
<keyword evidence="3" id="KW-0862">Zinc</keyword>
<dbReference type="Gene3D" id="4.10.240.10">
    <property type="entry name" value="Zn(2)-C6 fungal-type DNA-binding domain"/>
    <property type="match status" value="1"/>
</dbReference>
<keyword evidence="11" id="KW-1185">Reference proteome</keyword>
<evidence type="ECO:0000256" key="6">
    <source>
        <dbReference type="ARBA" id="ARBA00023163"/>
    </source>
</evidence>
<dbReference type="InterPro" id="IPR051615">
    <property type="entry name" value="Transcr_Regulatory_Elem"/>
</dbReference>
<feature type="region of interest" description="Disordered" evidence="8">
    <location>
        <begin position="662"/>
        <end position="697"/>
    </location>
</feature>
<proteinExistence type="predicted"/>
<dbReference type="GO" id="GO:0005634">
    <property type="term" value="C:nucleus"/>
    <property type="evidence" value="ECO:0007669"/>
    <property type="project" value="UniProtKB-SubCell"/>
</dbReference>
<keyword evidence="7" id="KW-0539">Nucleus</keyword>
<dbReference type="AlphaFoldDB" id="A0A168JTU7"/>
<dbReference type="CDD" id="cd00067">
    <property type="entry name" value="GAL4"/>
    <property type="match status" value="1"/>
</dbReference>
<evidence type="ECO:0000256" key="7">
    <source>
        <dbReference type="ARBA" id="ARBA00023242"/>
    </source>
</evidence>